<dbReference type="KEGG" id="nga:Ngar_c03030"/>
<sequence>MAQTFVRRKSRLRVKGLKVKDREKVKEAIAISIQNGNYTTRDIGVDVGKDHSTISRYLAEMEREGGWGIKRDTNGNIVVSLQKQLAQQYRQLDKEPFNQLPSIQKWITFLKSGKTPASRIRYVVSVVYGISNQLKVMPETIISYGIPIDAAKRKEIAIEYWQNFLAWFNTAYPQMQRTNTINAYRSFLAAHNINFAHGEGKRYVCQLRRKD</sequence>
<reference evidence="1 2" key="1">
    <citation type="journal article" date="2012" name="Environ. Microbiol.">
        <title>The genome of the ammonia-oxidizing Candidatus Nitrososphaera gargensis: insights into metabolic versatility and environmental adaptations.</title>
        <authorList>
            <person name="Spang A."/>
            <person name="Poehlein A."/>
            <person name="Offre P."/>
            <person name="Zumbragel S."/>
            <person name="Haider S."/>
            <person name="Rychlik N."/>
            <person name="Nowka B."/>
            <person name="Schmeisser C."/>
            <person name="Lebedeva E.V."/>
            <person name="Rattei T."/>
            <person name="Bohm C."/>
            <person name="Schmid M."/>
            <person name="Galushko A."/>
            <person name="Hatzenpichler R."/>
            <person name="Weinmaier T."/>
            <person name="Daniel R."/>
            <person name="Schleper C."/>
            <person name="Spieck E."/>
            <person name="Streit W."/>
            <person name="Wagner M."/>
        </authorList>
    </citation>
    <scope>NUCLEOTIDE SEQUENCE [LARGE SCALE GENOMIC DNA]</scope>
    <source>
        <strain evidence="2">Ga9.2</strain>
    </source>
</reference>
<evidence type="ECO:0000313" key="2">
    <source>
        <dbReference type="Proteomes" id="UP000008037"/>
    </source>
</evidence>
<dbReference type="BioCyc" id="CNIT1237085:G1324-303-MONOMER"/>
<dbReference type="AlphaFoldDB" id="K0I7M2"/>
<organism evidence="1 2">
    <name type="scientific">Nitrososphaera gargensis (strain Ga9.2)</name>
    <dbReference type="NCBI Taxonomy" id="1237085"/>
    <lineage>
        <taxon>Archaea</taxon>
        <taxon>Nitrososphaerota</taxon>
        <taxon>Nitrososphaeria</taxon>
        <taxon>Nitrososphaerales</taxon>
        <taxon>Nitrososphaeraceae</taxon>
        <taxon>Nitrososphaera</taxon>
    </lineage>
</organism>
<keyword evidence="2" id="KW-1185">Reference proteome</keyword>
<gene>
    <name evidence="1" type="ordered locus">Ngar_c03030</name>
</gene>
<dbReference type="GeneID" id="13796479"/>
<protein>
    <submittedName>
        <fullName evidence="1">Uncharacterized protein</fullName>
    </submittedName>
</protein>
<dbReference type="RefSeq" id="WP_015017824.1">
    <property type="nucleotide sequence ID" value="NC_018719.1"/>
</dbReference>
<accession>K0I7M2</accession>
<name>K0I7M2_NITGG</name>
<dbReference type="HOGENOM" id="CLU_1302661_0_0_2"/>
<dbReference type="EMBL" id="CP002408">
    <property type="protein sequence ID" value="AFU57251.1"/>
    <property type="molecule type" value="Genomic_DNA"/>
</dbReference>
<evidence type="ECO:0000313" key="1">
    <source>
        <dbReference type="EMBL" id="AFU57251.1"/>
    </source>
</evidence>
<proteinExistence type="predicted"/>
<dbReference type="Proteomes" id="UP000008037">
    <property type="component" value="Chromosome"/>
</dbReference>
<dbReference type="STRING" id="1237085.Ngar_c03030"/>
<dbReference type="InParanoid" id="K0I7M2"/>